<name>X0Z8M6_9ZZZZ</name>
<accession>X0Z8M6</accession>
<proteinExistence type="predicted"/>
<gene>
    <name evidence="1" type="ORF">S01H1_80059</name>
</gene>
<feature type="non-terminal residue" evidence="1">
    <location>
        <position position="64"/>
    </location>
</feature>
<reference evidence="1" key="1">
    <citation type="journal article" date="2014" name="Front. Microbiol.">
        <title>High frequency of phylogenetically diverse reductive dehalogenase-homologous genes in deep subseafloor sedimentary metagenomes.</title>
        <authorList>
            <person name="Kawai M."/>
            <person name="Futagami T."/>
            <person name="Toyoda A."/>
            <person name="Takaki Y."/>
            <person name="Nishi S."/>
            <person name="Hori S."/>
            <person name="Arai W."/>
            <person name="Tsubouchi T."/>
            <person name="Morono Y."/>
            <person name="Uchiyama I."/>
            <person name="Ito T."/>
            <person name="Fujiyama A."/>
            <person name="Inagaki F."/>
            <person name="Takami H."/>
        </authorList>
    </citation>
    <scope>NUCLEOTIDE SEQUENCE</scope>
    <source>
        <strain evidence="1">Expedition CK06-06</strain>
    </source>
</reference>
<sequence length="64" mass="6679">MIVKIVADESIPFVVECFSSIGEVEALGSGRITPSAVADADILLVRTVTDVNAELLAGSSVRFV</sequence>
<protein>
    <recommendedName>
        <fullName evidence="2">D-isomer specific 2-hydroxyacid dehydrogenase catalytic domain-containing protein</fullName>
    </recommendedName>
</protein>
<evidence type="ECO:0008006" key="2">
    <source>
        <dbReference type="Google" id="ProtNLM"/>
    </source>
</evidence>
<dbReference type="AlphaFoldDB" id="X0Z8M6"/>
<organism evidence="1">
    <name type="scientific">marine sediment metagenome</name>
    <dbReference type="NCBI Taxonomy" id="412755"/>
    <lineage>
        <taxon>unclassified sequences</taxon>
        <taxon>metagenomes</taxon>
        <taxon>ecological metagenomes</taxon>
    </lineage>
</organism>
<comment type="caution">
    <text evidence="1">The sequence shown here is derived from an EMBL/GenBank/DDBJ whole genome shotgun (WGS) entry which is preliminary data.</text>
</comment>
<dbReference type="Gene3D" id="3.40.50.720">
    <property type="entry name" value="NAD(P)-binding Rossmann-like Domain"/>
    <property type="match status" value="1"/>
</dbReference>
<dbReference type="EMBL" id="BARS01054025">
    <property type="protein sequence ID" value="GAG44871.1"/>
    <property type="molecule type" value="Genomic_DNA"/>
</dbReference>
<evidence type="ECO:0000313" key="1">
    <source>
        <dbReference type="EMBL" id="GAG44871.1"/>
    </source>
</evidence>